<dbReference type="Pfam" id="PF05999">
    <property type="entry name" value="Herpes_U5"/>
    <property type="match status" value="1"/>
</dbReference>
<dbReference type="Proteomes" id="UP000103899">
    <property type="component" value="Segment"/>
</dbReference>
<keyword evidence="2" id="KW-1185">Reference proteome</keyword>
<evidence type="ECO:0000313" key="1">
    <source>
        <dbReference type="EMBL" id="AFK83839.1"/>
    </source>
</evidence>
<accession>I3VPZ5</accession>
<dbReference type="GeneID" id="80534727"/>
<organism evidence="1 2">
    <name type="scientific">miniopterid betaherpesvirus 1</name>
    <dbReference type="NCBI Taxonomy" id="3070189"/>
    <lineage>
        <taxon>Viruses</taxon>
        <taxon>Duplodnaviria</taxon>
        <taxon>Heunggongvirae</taxon>
        <taxon>Peploviricota</taxon>
        <taxon>Herviviricetes</taxon>
        <taxon>Herpesvirales</taxon>
        <taxon>Orthoherpesviridae</taxon>
        <taxon>Betaherpesvirinae</taxon>
        <taxon>Quwivirus</taxon>
        <taxon>Quwivirus miniopteridbeta1</taxon>
    </lineage>
</organism>
<protein>
    <submittedName>
        <fullName evidence="1">B27</fullName>
    </submittedName>
</protein>
<dbReference type="InterPro" id="IPR010302">
    <property type="entry name" value="UL27-like_protein_herpesevirus"/>
</dbReference>
<evidence type="ECO:0000313" key="2">
    <source>
        <dbReference type="Proteomes" id="UP000103899"/>
    </source>
</evidence>
<sequence length="631" mass="71225">MSLELACFNVAIVREVESSDDDRSDCLRSLYDNENVIYRFVGDVRVDWFSYKFMTTHLVSVRTFEEAVAHGLITGFRRVHPGADLSAEPGGGEDGGAVYAMRRQPIVKLRQTYFDNARLATCHGKYNVRGMSLEWDTAVWGLLKRACSSDAENPFALPGAAKFRSLVCGASFRPDTCPIVQRLAVAVASGQYAVNTLLNYRNKSSVAYYIKYLSKKIMFCYRELKERSAGLTDKLSRLAAGGMMPLPVCRKSGLGQNYRSKAYLLDPEFVAESFRSLQFVYRYLCGCGGCCYTNSLAWMYPNVPLEANHVLFNRCAEMGPIWLPPIRHLTAEQRIEMCRMFSEDLCLSVWRSGEVEDTDVFPCTAPESLDPVKWSVIHLSESICSILSVLKALSSVLSTELNAYATYLQEDVNVIGDMLWDKGYGLSQAVARDPSQAGRFNRYDGLPDMFRGLRFGSDAVSFFDAVCCLLECANVVPEYDALPEYSAREELLLHNFFIRRIYTEMPDETRLAEPYLVHCLRHGDFLPQDAVSLRSLRLELSNAELCNSRMHKGFWEPLPGPSKDPSVFCGELRYFSKLDGIHVRAFRPGFAWPRIKEDPFDRVLLSKYGIWSCSVIAEAELEAEAEKELEG</sequence>
<proteinExistence type="predicted"/>
<dbReference type="RefSeq" id="YP_010797024.1">
    <property type="nucleotide sequence ID" value="NC_076129.1"/>
</dbReference>
<reference evidence="1 2" key="1">
    <citation type="journal article" date="2012" name="J. Virol.">
        <title>A Novel Bat Herpesvirus Encodes Homologues of Major Histocompatibility Complex Classes I and II, C-Type Lectin, and a Unique Family of Immune-Related Genes.</title>
        <authorList>
            <person name="Zhang H."/>
            <person name="Todd S."/>
            <person name="Tachedjian M."/>
            <person name="Barr J.A."/>
            <person name="Luo M."/>
            <person name="Yu M."/>
            <person name="Marsh G.A."/>
            <person name="Crameri G."/>
            <person name="Wang L.F."/>
        </authorList>
    </citation>
    <scope>NUCLEOTIDE SEQUENCE [LARGE SCALE GENOMIC DNA]</scope>
    <source>
        <strain evidence="1">B7D8</strain>
    </source>
</reference>
<dbReference type="KEGG" id="vg:80534727"/>
<dbReference type="EMBL" id="JQ805139">
    <property type="protein sequence ID" value="AFK83839.1"/>
    <property type="molecule type" value="Genomic_DNA"/>
</dbReference>
<name>I3VPZ5_9BETA</name>